<feature type="region of interest" description="Disordered" evidence="1">
    <location>
        <begin position="206"/>
        <end position="227"/>
    </location>
</feature>
<keyword evidence="3" id="KW-1185">Reference proteome</keyword>
<dbReference type="EMBL" id="OX459119">
    <property type="protein sequence ID" value="CAI9096628.1"/>
    <property type="molecule type" value="Genomic_DNA"/>
</dbReference>
<evidence type="ECO:0000256" key="1">
    <source>
        <dbReference type="SAM" id="MobiDB-lite"/>
    </source>
</evidence>
<organism evidence="2 3">
    <name type="scientific">Oldenlandia corymbosa var. corymbosa</name>
    <dbReference type="NCBI Taxonomy" id="529605"/>
    <lineage>
        <taxon>Eukaryota</taxon>
        <taxon>Viridiplantae</taxon>
        <taxon>Streptophyta</taxon>
        <taxon>Embryophyta</taxon>
        <taxon>Tracheophyta</taxon>
        <taxon>Spermatophyta</taxon>
        <taxon>Magnoliopsida</taxon>
        <taxon>eudicotyledons</taxon>
        <taxon>Gunneridae</taxon>
        <taxon>Pentapetalae</taxon>
        <taxon>asterids</taxon>
        <taxon>lamiids</taxon>
        <taxon>Gentianales</taxon>
        <taxon>Rubiaceae</taxon>
        <taxon>Rubioideae</taxon>
        <taxon>Spermacoceae</taxon>
        <taxon>Hedyotis-Oldenlandia complex</taxon>
        <taxon>Oldenlandia</taxon>
    </lineage>
</organism>
<feature type="compositionally biased region" description="Polar residues" evidence="1">
    <location>
        <begin position="312"/>
        <end position="323"/>
    </location>
</feature>
<dbReference type="AlphaFoldDB" id="A0AAV1CPU2"/>
<dbReference type="PANTHER" id="PTHR35476:SF2">
    <property type="entry name" value="MUCIN-LIKE PROTEIN"/>
    <property type="match status" value="1"/>
</dbReference>
<accession>A0AAV1CPU2</accession>
<gene>
    <name evidence="2" type="ORF">OLC1_LOCUS7338</name>
</gene>
<name>A0AAV1CPU2_OLDCO</name>
<feature type="region of interest" description="Disordered" evidence="1">
    <location>
        <begin position="286"/>
        <end position="323"/>
    </location>
</feature>
<dbReference type="InterPro" id="IPR052851">
    <property type="entry name" value="GCD1_mitochondrial"/>
</dbReference>
<evidence type="ECO:0000313" key="2">
    <source>
        <dbReference type="EMBL" id="CAI9096628.1"/>
    </source>
</evidence>
<proteinExistence type="predicted"/>
<evidence type="ECO:0000313" key="3">
    <source>
        <dbReference type="Proteomes" id="UP001161247"/>
    </source>
</evidence>
<dbReference type="PANTHER" id="PTHR35476">
    <property type="entry name" value="MUCIN-LIKE PROTEIN"/>
    <property type="match status" value="1"/>
</dbReference>
<sequence length="323" mass="36318">MIPIRRLSFNVLRNPSLNLTTATATAAAAAGGASRYSAKTGDDEWNDAWETAWLPDDLSGKSRAPWEADVNFSLPRDNPTDPANSQTVLPDMDSETKAFVEDMNENWDQRKGKSKASNKTDGALMKGGNEGGVSSSSAIYNLESIKTDYRVKKQRVHSGLWVKEIEKMEEARLGDQFSGAGDDIEKLLDSCSEIFDSHNDDLNNTKIPGTEFKNKPDGWESTSRTQDGNIWEMSQREEDILLQEFERRIAFNKFQIASFVKQHIFSRRRPIDGWKYMIEVIGPNSKRGKGSVSRLPTVSDEATQPFKEEKIQFTSSSRSYKGR</sequence>
<reference evidence="2" key="1">
    <citation type="submission" date="2023-03" db="EMBL/GenBank/DDBJ databases">
        <authorList>
            <person name="Julca I."/>
        </authorList>
    </citation>
    <scope>NUCLEOTIDE SEQUENCE</scope>
</reference>
<feature type="region of interest" description="Disordered" evidence="1">
    <location>
        <begin position="106"/>
        <end position="133"/>
    </location>
</feature>
<protein>
    <submittedName>
        <fullName evidence="2">OLC1v1032819C1</fullName>
    </submittedName>
</protein>
<dbReference type="Proteomes" id="UP001161247">
    <property type="component" value="Chromosome 2"/>
</dbReference>